<dbReference type="EMBL" id="JAOTPV010000024">
    <property type="protein sequence ID" value="KAJ4470962.1"/>
    <property type="molecule type" value="Genomic_DNA"/>
</dbReference>
<protein>
    <submittedName>
        <fullName evidence="1">Uncharacterized protein</fullName>
    </submittedName>
</protein>
<dbReference type="Proteomes" id="UP001150266">
    <property type="component" value="Unassembled WGS sequence"/>
</dbReference>
<evidence type="ECO:0000313" key="2">
    <source>
        <dbReference type="Proteomes" id="UP001150266"/>
    </source>
</evidence>
<dbReference type="AlphaFoldDB" id="A0A9W8ZZF6"/>
<name>A0A9W8ZZF6_9AGAR</name>
<proteinExistence type="predicted"/>
<evidence type="ECO:0000313" key="1">
    <source>
        <dbReference type="EMBL" id="KAJ4470962.1"/>
    </source>
</evidence>
<gene>
    <name evidence="1" type="ORF">J3R30DRAFT_3710971</name>
</gene>
<comment type="caution">
    <text evidence="1">The sequence shown here is derived from an EMBL/GenBank/DDBJ whole genome shotgun (WGS) entry which is preliminary data.</text>
</comment>
<dbReference type="OrthoDB" id="2956845at2759"/>
<accession>A0A9W8ZZF6</accession>
<keyword evidence="2" id="KW-1185">Reference proteome</keyword>
<organism evidence="1 2">
    <name type="scientific">Lentinula aciculospora</name>
    <dbReference type="NCBI Taxonomy" id="153920"/>
    <lineage>
        <taxon>Eukaryota</taxon>
        <taxon>Fungi</taxon>
        <taxon>Dikarya</taxon>
        <taxon>Basidiomycota</taxon>
        <taxon>Agaricomycotina</taxon>
        <taxon>Agaricomycetes</taxon>
        <taxon>Agaricomycetidae</taxon>
        <taxon>Agaricales</taxon>
        <taxon>Marasmiineae</taxon>
        <taxon>Omphalotaceae</taxon>
        <taxon>Lentinula</taxon>
    </lineage>
</organism>
<sequence>MDGMPPVCKHDQEGPEHAEYSGTLGTAQDQAQHFLNTIEVYYAGYQTTKEGQKCGVWILYAAPFATGDTFTEIDLREQRVRSMISRLRVQFGPIDIWGEVTECTRCKLMEHQTYECIFQTGNAWKGPKEGVAKTLSELKEMKREDRAFMAKD</sequence>
<reference evidence="1" key="1">
    <citation type="submission" date="2022-08" db="EMBL/GenBank/DDBJ databases">
        <title>A Global Phylogenomic Analysis of the Shiitake Genus Lentinula.</title>
        <authorList>
            <consortium name="DOE Joint Genome Institute"/>
            <person name="Sierra-Patev S."/>
            <person name="Min B."/>
            <person name="Naranjo-Ortiz M."/>
            <person name="Looney B."/>
            <person name="Konkel Z."/>
            <person name="Slot J.C."/>
            <person name="Sakamoto Y."/>
            <person name="Steenwyk J.L."/>
            <person name="Rokas A."/>
            <person name="Carro J."/>
            <person name="Camarero S."/>
            <person name="Ferreira P."/>
            <person name="Molpeceres G."/>
            <person name="Ruiz-Duenas F.J."/>
            <person name="Serrano A."/>
            <person name="Henrissat B."/>
            <person name="Drula E."/>
            <person name="Hughes K.W."/>
            <person name="Mata J.L."/>
            <person name="Ishikawa N.K."/>
            <person name="Vargas-Isla R."/>
            <person name="Ushijima S."/>
            <person name="Smith C.A."/>
            <person name="Ahrendt S."/>
            <person name="Andreopoulos W."/>
            <person name="He G."/>
            <person name="Labutti K."/>
            <person name="Lipzen A."/>
            <person name="Ng V."/>
            <person name="Riley R."/>
            <person name="Sandor L."/>
            <person name="Barry K."/>
            <person name="Martinez A.T."/>
            <person name="Xiao Y."/>
            <person name="Gibbons J.G."/>
            <person name="Terashima K."/>
            <person name="Grigoriev I.V."/>
            <person name="Hibbett D.S."/>
        </authorList>
    </citation>
    <scope>NUCLEOTIDE SEQUENCE</scope>
    <source>
        <strain evidence="1">JLM2183</strain>
    </source>
</reference>